<feature type="compositionally biased region" description="Basic and acidic residues" evidence="4">
    <location>
        <begin position="66"/>
        <end position="79"/>
    </location>
</feature>
<dbReference type="SUPFAM" id="SSF53098">
    <property type="entry name" value="Ribonuclease H-like"/>
    <property type="match status" value="1"/>
</dbReference>
<dbReference type="InterPro" id="IPR003653">
    <property type="entry name" value="Peptidase_C48_C"/>
</dbReference>
<sequence>MVEEQSKFHQEGWKTSSEAIRKGLASTDSSSREVVARSESATESDSLDSQTASLLRCFGRAYRTGDTSKKGKKPADTDKPIQQAKTAKLKQQEEKSEEVFEDSFGEIPEFLRSSIQYPLRGKIREATDEKGEGIEMAPRNILADLEKRKKEKEEAEKAKTTSKTGPSAGGPSVRSTRSKGPSIQVPDSPAGKRLKKSLEKDIDLLPGITSTILKRVGKPNGLSEGEEDLLLELEGGQGGSHRISLPTPRQPTVPNKLGWKKCGLFVTFLKLFYDAIKKFSASLFVTSNVFFHELYEVQTRIDELITNRDPFMSSMAIEMKRKFERYWGDGKKFNPLLYVGVAMDRRFKLRLVKFCYTKSKGKAGGEKMEKQVNDVLNQLYDSYAKEGEVRQNVPSASSMPRVMEENEDCDHRLNLAIEFDTYLEEEYSSVCSSEVDKYLGDLCERRDSPDFDILVWWKNNSNKMDFTRGLKKSFKEDNIIKQPEVMGAMSKWWHRGYLRKNYDETYQGSSSDEGNGEEEVNDEDWSEEEDICLPRPTKKKKKSKGERKKKKVPLFITTRCSPRKFVSLIGTLTTDQREAIKALNPFHTLLGVKCGHMHRAFAMHLVQCFNPETCSIEFRRGVVVHITEEDVARVLGMPIGDTPVPTECLESHRRKIQQDFHGGYKEIKILELENEIKKQRTDGSFHRAYMLFTLGCLLCPTTKEVVGSRLFPGVVADDLQTLKTYKWPAFVLDWLVNEIRNYKVRVTNKSGGKAERVGGSLFLLMVIYFDLNPLDVEVGNELEPPIGSWTKEFIDVRISKEMEDMPIEDSVFSQFPPHNLKNHICIDMYKEHMRQFMNNSKFLHEMDAAMGEPVVGSPVVGSPEDGPRAEPVQDEGHSPQFSPNFELYEYGQQGEGEGEGDQIQEKGEGEEEEEEEEDGDQIKETRDEIEEEGEVGGTKIIHGSASTKRKQEEVVISTDPTKRKRRRNVKPSPSIKSPYVAQPIVKTTKLTEEEEAIIKYLLKGPTNELSEVLIRIEGAKWPLTRKEVGESFRPRGLVSNMVMYTFTEWRMMKERAVATNGRPSRHIFAPAFASNLLATKSDEFSTVLRDDCDPDKLGYDLLKCDMLFLPVLESDHWFCVCISLVESRVYILDSMKGKEENMEQLEQVGSIQQNLFALLKKRPTRRSRNDSHIFTSHYADVPQQTNRHDCGIYVMKFVDRWEGRTYPSGELQGGHIPKIRKRLLLHLFMDEKNKERDSILKAIPRR</sequence>
<evidence type="ECO:0000256" key="3">
    <source>
        <dbReference type="ARBA" id="ARBA00022801"/>
    </source>
</evidence>
<dbReference type="PANTHER" id="PTHR23272">
    <property type="entry name" value="BED FINGER-RELATED"/>
    <property type="match status" value="1"/>
</dbReference>
<dbReference type="GO" id="GO:0006508">
    <property type="term" value="P:proteolysis"/>
    <property type="evidence" value="ECO:0007669"/>
    <property type="project" value="UniProtKB-KW"/>
</dbReference>
<dbReference type="InterPro" id="IPR012337">
    <property type="entry name" value="RNaseH-like_sf"/>
</dbReference>
<evidence type="ECO:0000256" key="1">
    <source>
        <dbReference type="ARBA" id="ARBA00005234"/>
    </source>
</evidence>
<feature type="region of interest" description="Disordered" evidence="4">
    <location>
        <begin position="854"/>
        <end position="976"/>
    </location>
</feature>
<comment type="similarity">
    <text evidence="1">Belongs to the peptidase C48 family.</text>
</comment>
<dbReference type="PANTHER" id="PTHR23272:SF193">
    <property type="entry name" value="OS07G0624100 PROTEIN"/>
    <property type="match status" value="1"/>
</dbReference>
<dbReference type="InterPro" id="IPR025525">
    <property type="entry name" value="hAT-like_transposase_RNase-H"/>
</dbReference>
<dbReference type="PROSITE" id="PS50600">
    <property type="entry name" value="ULP_PROTEASE"/>
    <property type="match status" value="1"/>
</dbReference>
<dbReference type="Pfam" id="PF02902">
    <property type="entry name" value="Peptidase_C48"/>
    <property type="match status" value="1"/>
</dbReference>
<keyword evidence="7" id="KW-1185">Reference proteome</keyword>
<feature type="compositionally biased region" description="Acidic residues" evidence="4">
    <location>
        <begin position="514"/>
        <end position="531"/>
    </location>
</feature>
<evidence type="ECO:0000256" key="4">
    <source>
        <dbReference type="SAM" id="MobiDB-lite"/>
    </source>
</evidence>
<feature type="compositionally biased region" description="Acidic residues" evidence="4">
    <location>
        <begin position="896"/>
        <end position="919"/>
    </location>
</feature>
<evidence type="ECO:0000256" key="2">
    <source>
        <dbReference type="ARBA" id="ARBA00022670"/>
    </source>
</evidence>
<feature type="compositionally biased region" description="Basic residues" evidence="4">
    <location>
        <begin position="536"/>
        <end position="548"/>
    </location>
</feature>
<dbReference type="EMBL" id="JACTNZ010000006">
    <property type="protein sequence ID" value="KAG5544945.1"/>
    <property type="molecule type" value="Genomic_DNA"/>
</dbReference>
<name>A0AAV6JXR6_9ERIC</name>
<comment type="caution">
    <text evidence="6">The sequence shown here is derived from an EMBL/GenBank/DDBJ whole genome shotgun (WGS) entry which is preliminary data.</text>
</comment>
<dbReference type="GO" id="GO:0003677">
    <property type="term" value="F:DNA binding"/>
    <property type="evidence" value="ECO:0007669"/>
    <property type="project" value="InterPro"/>
</dbReference>
<feature type="region of interest" description="Disordered" evidence="4">
    <location>
        <begin position="64"/>
        <end position="103"/>
    </location>
</feature>
<dbReference type="Gene3D" id="3.40.395.10">
    <property type="entry name" value="Adenoviral Proteinase, Chain A"/>
    <property type="match status" value="1"/>
</dbReference>
<dbReference type="AlphaFoldDB" id="A0AAV6JXR6"/>
<feature type="region of interest" description="Disordered" evidence="4">
    <location>
        <begin position="1"/>
        <end position="50"/>
    </location>
</feature>
<feature type="region of interest" description="Disordered" evidence="4">
    <location>
        <begin position="505"/>
        <end position="548"/>
    </location>
</feature>
<evidence type="ECO:0000313" key="6">
    <source>
        <dbReference type="EMBL" id="KAG5544945.1"/>
    </source>
</evidence>
<keyword evidence="2" id="KW-0645">Protease</keyword>
<organism evidence="6 7">
    <name type="scientific">Rhododendron griersonianum</name>
    <dbReference type="NCBI Taxonomy" id="479676"/>
    <lineage>
        <taxon>Eukaryota</taxon>
        <taxon>Viridiplantae</taxon>
        <taxon>Streptophyta</taxon>
        <taxon>Embryophyta</taxon>
        <taxon>Tracheophyta</taxon>
        <taxon>Spermatophyta</taxon>
        <taxon>Magnoliopsida</taxon>
        <taxon>eudicotyledons</taxon>
        <taxon>Gunneridae</taxon>
        <taxon>Pentapetalae</taxon>
        <taxon>asterids</taxon>
        <taxon>Ericales</taxon>
        <taxon>Ericaceae</taxon>
        <taxon>Ericoideae</taxon>
        <taxon>Rhodoreae</taxon>
        <taxon>Rhododendron</taxon>
    </lineage>
</organism>
<dbReference type="GO" id="GO:0008234">
    <property type="term" value="F:cysteine-type peptidase activity"/>
    <property type="evidence" value="ECO:0007669"/>
    <property type="project" value="InterPro"/>
</dbReference>
<dbReference type="Proteomes" id="UP000823749">
    <property type="component" value="Chromosome 6"/>
</dbReference>
<keyword evidence="3" id="KW-0378">Hydrolase</keyword>
<protein>
    <recommendedName>
        <fullName evidence="5">Ubiquitin-like protease family profile domain-containing protein</fullName>
    </recommendedName>
</protein>
<accession>A0AAV6JXR6</accession>
<feature type="domain" description="Ubiquitin-like protease family profile" evidence="5">
    <location>
        <begin position="1021"/>
        <end position="1201"/>
    </location>
</feature>
<feature type="compositionally biased region" description="Low complexity" evidence="4">
    <location>
        <begin position="854"/>
        <end position="864"/>
    </location>
</feature>
<gene>
    <name evidence="6" type="ORF">RHGRI_017418</name>
</gene>
<dbReference type="SUPFAM" id="SSF54001">
    <property type="entry name" value="Cysteine proteinases"/>
    <property type="match status" value="1"/>
</dbReference>
<dbReference type="Pfam" id="PF14372">
    <property type="entry name" value="hAT-like_RNase-H"/>
    <property type="match status" value="1"/>
</dbReference>
<evidence type="ECO:0000259" key="5">
    <source>
        <dbReference type="PROSITE" id="PS50600"/>
    </source>
</evidence>
<dbReference type="InterPro" id="IPR038765">
    <property type="entry name" value="Papain-like_cys_pep_sf"/>
</dbReference>
<feature type="compositionally biased region" description="Basic and acidic residues" evidence="4">
    <location>
        <begin position="144"/>
        <end position="159"/>
    </location>
</feature>
<proteinExistence type="inferred from homology"/>
<feature type="region of interest" description="Disordered" evidence="4">
    <location>
        <begin position="126"/>
        <end position="192"/>
    </location>
</feature>
<feature type="compositionally biased region" description="Basic and acidic residues" evidence="4">
    <location>
        <begin position="1"/>
        <end position="12"/>
    </location>
</feature>
<reference evidence="6 7" key="1">
    <citation type="submission" date="2020-08" db="EMBL/GenBank/DDBJ databases">
        <title>Plant Genome Project.</title>
        <authorList>
            <person name="Zhang R.-G."/>
        </authorList>
    </citation>
    <scope>NUCLEOTIDE SEQUENCE [LARGE SCALE GENOMIC DNA]</scope>
    <source>
        <strain evidence="6">WSP0</strain>
        <tissue evidence="6">Leaf</tissue>
    </source>
</reference>
<evidence type="ECO:0000313" key="7">
    <source>
        <dbReference type="Proteomes" id="UP000823749"/>
    </source>
</evidence>